<dbReference type="PRINTS" id="PR00195">
    <property type="entry name" value="DYNAMIN"/>
</dbReference>
<keyword evidence="7" id="KW-1185">Reference proteome</keyword>
<dbReference type="GO" id="GO:0005874">
    <property type="term" value="C:microtubule"/>
    <property type="evidence" value="ECO:0007669"/>
    <property type="project" value="TreeGrafter"/>
</dbReference>
<reference evidence="6 7" key="1">
    <citation type="journal article" date="2016" name="Nat. Commun.">
        <title>Ectomycorrhizal ecology is imprinted in the genome of the dominant symbiotic fungus Cenococcum geophilum.</title>
        <authorList>
            <consortium name="DOE Joint Genome Institute"/>
            <person name="Peter M."/>
            <person name="Kohler A."/>
            <person name="Ohm R.A."/>
            <person name="Kuo A."/>
            <person name="Krutzmann J."/>
            <person name="Morin E."/>
            <person name="Arend M."/>
            <person name="Barry K.W."/>
            <person name="Binder M."/>
            <person name="Choi C."/>
            <person name="Clum A."/>
            <person name="Copeland A."/>
            <person name="Grisel N."/>
            <person name="Haridas S."/>
            <person name="Kipfer T."/>
            <person name="LaButti K."/>
            <person name="Lindquist E."/>
            <person name="Lipzen A."/>
            <person name="Maire R."/>
            <person name="Meier B."/>
            <person name="Mihaltcheva S."/>
            <person name="Molinier V."/>
            <person name="Murat C."/>
            <person name="Poggeler S."/>
            <person name="Quandt C.A."/>
            <person name="Sperisen C."/>
            <person name="Tritt A."/>
            <person name="Tisserant E."/>
            <person name="Crous P.W."/>
            <person name="Henrissat B."/>
            <person name="Nehls U."/>
            <person name="Egli S."/>
            <person name="Spatafora J.W."/>
            <person name="Grigoriev I.V."/>
            <person name="Martin F.M."/>
        </authorList>
    </citation>
    <scope>NUCLEOTIDE SEQUENCE [LARGE SCALE GENOMIC DNA]</scope>
    <source>
        <strain evidence="6 7">CBS 207.34</strain>
    </source>
</reference>
<feature type="domain" description="Dynamin-type G" evidence="5">
    <location>
        <begin position="37"/>
        <end position="325"/>
    </location>
</feature>
<evidence type="ECO:0000259" key="4">
    <source>
        <dbReference type="PROSITE" id="PS51388"/>
    </source>
</evidence>
<dbReference type="InterPro" id="IPR020850">
    <property type="entry name" value="GED_dom"/>
</dbReference>
<dbReference type="GO" id="GO:0008017">
    <property type="term" value="F:microtubule binding"/>
    <property type="evidence" value="ECO:0007669"/>
    <property type="project" value="TreeGrafter"/>
</dbReference>
<dbReference type="AlphaFoldDB" id="A0A8E2JLS8"/>
<dbReference type="EMBL" id="KV751133">
    <property type="protein sequence ID" value="OCL01429.1"/>
    <property type="molecule type" value="Genomic_DNA"/>
</dbReference>
<dbReference type="Pfam" id="PF00350">
    <property type="entry name" value="Dynamin_N"/>
    <property type="match status" value="1"/>
</dbReference>
<dbReference type="PROSITE" id="PS51718">
    <property type="entry name" value="G_DYNAMIN_2"/>
    <property type="match status" value="1"/>
</dbReference>
<feature type="region of interest" description="Disordered" evidence="3">
    <location>
        <begin position="423"/>
        <end position="451"/>
    </location>
</feature>
<keyword evidence="2" id="KW-0342">GTP-binding</keyword>
<gene>
    <name evidence="6" type="ORF">AOQ84DRAFT_306727</name>
</gene>
<dbReference type="Pfam" id="PF01031">
    <property type="entry name" value="Dynamin_M"/>
    <property type="match status" value="1"/>
</dbReference>
<evidence type="ECO:0000256" key="1">
    <source>
        <dbReference type="ARBA" id="ARBA00022741"/>
    </source>
</evidence>
<dbReference type="GO" id="GO:0000266">
    <property type="term" value="P:mitochondrial fission"/>
    <property type="evidence" value="ECO:0007669"/>
    <property type="project" value="TreeGrafter"/>
</dbReference>
<evidence type="ECO:0000313" key="6">
    <source>
        <dbReference type="EMBL" id="OCL01429.1"/>
    </source>
</evidence>
<dbReference type="InterPro" id="IPR000375">
    <property type="entry name" value="Dynamin_stalk"/>
</dbReference>
<protein>
    <recommendedName>
        <fullName evidence="8">Dynamin family protein</fullName>
    </recommendedName>
</protein>
<dbReference type="InterPro" id="IPR027417">
    <property type="entry name" value="P-loop_NTPase"/>
</dbReference>
<keyword evidence="1" id="KW-0547">Nucleotide-binding</keyword>
<dbReference type="GO" id="GO:0006897">
    <property type="term" value="P:endocytosis"/>
    <property type="evidence" value="ECO:0007669"/>
    <property type="project" value="TreeGrafter"/>
</dbReference>
<dbReference type="PROSITE" id="PS51388">
    <property type="entry name" value="GED"/>
    <property type="match status" value="1"/>
</dbReference>
<dbReference type="GO" id="GO:0005525">
    <property type="term" value="F:GTP binding"/>
    <property type="evidence" value="ECO:0007669"/>
    <property type="project" value="InterPro"/>
</dbReference>
<evidence type="ECO:0000256" key="2">
    <source>
        <dbReference type="ARBA" id="ARBA00023134"/>
    </source>
</evidence>
<dbReference type="OrthoDB" id="415706at2759"/>
<dbReference type="SUPFAM" id="SSF52540">
    <property type="entry name" value="P-loop containing nucleoside triphosphate hydrolases"/>
    <property type="match status" value="1"/>
</dbReference>
<organism evidence="6 7">
    <name type="scientific">Glonium stellatum</name>
    <dbReference type="NCBI Taxonomy" id="574774"/>
    <lineage>
        <taxon>Eukaryota</taxon>
        <taxon>Fungi</taxon>
        <taxon>Dikarya</taxon>
        <taxon>Ascomycota</taxon>
        <taxon>Pezizomycotina</taxon>
        <taxon>Dothideomycetes</taxon>
        <taxon>Pleosporomycetidae</taxon>
        <taxon>Gloniales</taxon>
        <taxon>Gloniaceae</taxon>
        <taxon>Glonium</taxon>
    </lineage>
</organism>
<sequence>MDPDVVTTSSLEALQSDGQRKIMDVVDKLRRTGLNGVVQLPQLVVCGDQSSGKSSVLEAITEIPFPRKENLCTRFATEIVLRRDHTSSISTKITPDKTRPDPEQAKLRAFNKSIHDFSELPALMDEATSLMGLEEVGQGNARAFSRDVLSIEICGPGRPQLTLVDLPGLIHSENKSQSKEDVRLIRSLVEEYISNERTIILAVVSAKNDYANQIILDHCRRIDDKGSRTLGIITKPDFLRPGSDNEKDWIDLAQNRDIYFELGWHMLKNRADGELGMTFQERNASERMFFNEGRYRDLPRDMLGIEMLRTRLSQLLNNHLKKELPHLKKELDAKLKETVYEIERLGGKRTTTTEQRMFLMSMSMTVNDILKSAVKGHYENSFFGSVKMDAAVDSSENIRRFRAVIQHLNLRFAKQMGLYGHKYAIPGPDSESEEESSDKDPDIDQYPDIDTQLPKKMTRSEAISWVKQVLERSRGCELPGNFNPLLISQLFWDQSEPWNALATAHIHKVADVCNDFVKIVLPHAAPPEIESRLVGLRVEVALESSLRASREELAKIIADKARPPMTYNHYYTTTVQKQRQKKYAGILSTITDTLGITKGCSTEPIGKLVEPHALKEQMESQIVLDMDKFSAEEALDSQAAYYKDELKYFIAAVTKQVIERHLVDTLPATILSPMVIAALTDEEVAYVAAEAPEVTRQRNYLQGRKEMLEKGQDAFRLAMGGVRG</sequence>
<dbReference type="GO" id="GO:0016559">
    <property type="term" value="P:peroxisome fission"/>
    <property type="evidence" value="ECO:0007669"/>
    <property type="project" value="TreeGrafter"/>
</dbReference>
<evidence type="ECO:0008006" key="8">
    <source>
        <dbReference type="Google" id="ProtNLM"/>
    </source>
</evidence>
<dbReference type="PANTHER" id="PTHR11566">
    <property type="entry name" value="DYNAMIN"/>
    <property type="match status" value="1"/>
</dbReference>
<accession>A0A8E2JLS8</accession>
<dbReference type="Proteomes" id="UP000250140">
    <property type="component" value="Unassembled WGS sequence"/>
</dbReference>
<dbReference type="Gene3D" id="3.40.50.300">
    <property type="entry name" value="P-loop containing nucleotide triphosphate hydrolases"/>
    <property type="match status" value="1"/>
</dbReference>
<dbReference type="FunFam" id="3.40.50.300:FF:001425">
    <property type="entry name" value="Dynamin GTPase, putative"/>
    <property type="match status" value="1"/>
</dbReference>
<dbReference type="GO" id="GO:0048312">
    <property type="term" value="P:intracellular distribution of mitochondria"/>
    <property type="evidence" value="ECO:0007669"/>
    <property type="project" value="TreeGrafter"/>
</dbReference>
<evidence type="ECO:0000259" key="5">
    <source>
        <dbReference type="PROSITE" id="PS51718"/>
    </source>
</evidence>
<proteinExistence type="predicted"/>
<dbReference type="InterPro" id="IPR030381">
    <property type="entry name" value="G_DYNAMIN_dom"/>
</dbReference>
<dbReference type="GO" id="GO:0005739">
    <property type="term" value="C:mitochondrion"/>
    <property type="evidence" value="ECO:0007669"/>
    <property type="project" value="TreeGrafter"/>
</dbReference>
<dbReference type="SMART" id="SM00053">
    <property type="entry name" value="DYNc"/>
    <property type="match status" value="1"/>
</dbReference>
<dbReference type="InterPro" id="IPR001401">
    <property type="entry name" value="Dynamin_GTPase"/>
</dbReference>
<evidence type="ECO:0000313" key="7">
    <source>
        <dbReference type="Proteomes" id="UP000250140"/>
    </source>
</evidence>
<feature type="domain" description="GED" evidence="4">
    <location>
        <begin position="631"/>
        <end position="723"/>
    </location>
</feature>
<name>A0A8E2JLS8_9PEZI</name>
<dbReference type="CDD" id="cd08771">
    <property type="entry name" value="DLP_1"/>
    <property type="match status" value="1"/>
</dbReference>
<dbReference type="GO" id="GO:0003924">
    <property type="term" value="F:GTPase activity"/>
    <property type="evidence" value="ECO:0007669"/>
    <property type="project" value="InterPro"/>
</dbReference>
<feature type="compositionally biased region" description="Acidic residues" evidence="3">
    <location>
        <begin position="430"/>
        <end position="447"/>
    </location>
</feature>
<dbReference type="InterPro" id="IPR022812">
    <property type="entry name" value="Dynamin"/>
</dbReference>
<dbReference type="GO" id="GO:0016020">
    <property type="term" value="C:membrane"/>
    <property type="evidence" value="ECO:0007669"/>
    <property type="project" value="TreeGrafter"/>
</dbReference>
<dbReference type="PANTHER" id="PTHR11566:SF66">
    <property type="entry name" value="INTERFERON-INDUCED GTP-BINDING PROTEIN MX"/>
    <property type="match status" value="1"/>
</dbReference>
<evidence type="ECO:0000256" key="3">
    <source>
        <dbReference type="SAM" id="MobiDB-lite"/>
    </source>
</evidence>
<dbReference type="InterPro" id="IPR045063">
    <property type="entry name" value="Dynamin_N"/>
</dbReference>